<evidence type="ECO:0000313" key="2">
    <source>
        <dbReference type="EMBL" id="MBT9317996.1"/>
    </source>
</evidence>
<dbReference type="Proteomes" id="UP000717364">
    <property type="component" value="Unassembled WGS sequence"/>
</dbReference>
<dbReference type="InterPro" id="IPR036705">
    <property type="entry name" value="Ribosyl_crysJ1_sf"/>
</dbReference>
<dbReference type="InterPro" id="IPR005502">
    <property type="entry name" value="Ribosyl_crysJ1"/>
</dbReference>
<proteinExistence type="predicted"/>
<evidence type="ECO:0000313" key="3">
    <source>
        <dbReference type="Proteomes" id="UP000717364"/>
    </source>
</evidence>
<feature type="binding site" evidence="1">
    <location>
        <position position="48"/>
    </location>
    <ligand>
        <name>Mg(2+)</name>
        <dbReference type="ChEBI" id="CHEBI:18420"/>
        <label>1</label>
    </ligand>
</feature>
<dbReference type="InterPro" id="IPR050792">
    <property type="entry name" value="ADP-ribosylglycohydrolase"/>
</dbReference>
<dbReference type="AlphaFoldDB" id="A0A947GSL6"/>
<accession>A0A947GSL6</accession>
<evidence type="ECO:0000256" key="1">
    <source>
        <dbReference type="PIRSR" id="PIRSR605502-1"/>
    </source>
</evidence>
<dbReference type="RefSeq" id="WP_215611057.1">
    <property type="nucleotide sequence ID" value="NZ_JADOES010000071.1"/>
</dbReference>
<dbReference type="EMBL" id="JADOES010000071">
    <property type="protein sequence ID" value="MBT9317996.1"/>
    <property type="molecule type" value="Genomic_DNA"/>
</dbReference>
<feature type="binding site" evidence="1">
    <location>
        <position position="46"/>
    </location>
    <ligand>
        <name>Mg(2+)</name>
        <dbReference type="ChEBI" id="CHEBI:18420"/>
        <label>1</label>
    </ligand>
</feature>
<reference evidence="2" key="1">
    <citation type="submission" date="2020-11" db="EMBL/GenBank/DDBJ databases">
        <authorList>
            <person name="Konstantinou D."/>
            <person name="Gkelis S."/>
            <person name="Popin R."/>
            <person name="Fewer D."/>
            <person name="Sivonen K."/>
        </authorList>
    </citation>
    <scope>NUCLEOTIDE SEQUENCE</scope>
    <source>
        <strain evidence="2">TAU-MAC 1115</strain>
    </source>
</reference>
<keyword evidence="3" id="KW-1185">Reference proteome</keyword>
<protein>
    <submittedName>
        <fullName evidence="2">ADP-ribosylglycohydrolase family protein</fullName>
    </submittedName>
</protein>
<keyword evidence="1" id="KW-0479">Metal-binding</keyword>
<sequence>MLVELAIGDAYGAGFEYSPDQMIREQNDLRGYVQHPRHDIRPGCYTDDTQMSMAIAEAFVSGEPWTRENLAHRFVTAFKCDEREGYARRFYAFLQSIQDGDEFLAKIRPNSDKSGAAMRAAPIGTFSNVSTVIDRCRLQAAITHDTPDGINAAIATSLMSHYFIHKVGPKLELPDFITEFVPGSWTVPWQGKVGAQGLMSVYAALTAIMAHDSLSAILKTCIDFTGDVDTVATIALAAASCSDEVVQDLPSVLIDTLENDEYGLGYLRKLDAQLMNNVE</sequence>
<organism evidence="2 3">
    <name type="scientific">Leptothoe spongobia TAU-MAC 1115</name>
    <dbReference type="NCBI Taxonomy" id="1967444"/>
    <lineage>
        <taxon>Bacteria</taxon>
        <taxon>Bacillati</taxon>
        <taxon>Cyanobacteriota</taxon>
        <taxon>Cyanophyceae</taxon>
        <taxon>Nodosilineales</taxon>
        <taxon>Cymatolegaceae</taxon>
        <taxon>Leptothoe</taxon>
        <taxon>Leptothoe spongobia</taxon>
    </lineage>
</organism>
<keyword evidence="1" id="KW-0460">Magnesium</keyword>
<dbReference type="Gene3D" id="1.10.4080.10">
    <property type="entry name" value="ADP-ribosylation/Crystallin J1"/>
    <property type="match status" value="1"/>
</dbReference>
<dbReference type="Pfam" id="PF03747">
    <property type="entry name" value="ADP_ribosyl_GH"/>
    <property type="match status" value="1"/>
</dbReference>
<comment type="caution">
    <text evidence="2">The sequence shown here is derived from an EMBL/GenBank/DDBJ whole genome shotgun (WGS) entry which is preliminary data.</text>
</comment>
<dbReference type="GO" id="GO:0046872">
    <property type="term" value="F:metal ion binding"/>
    <property type="evidence" value="ECO:0007669"/>
    <property type="project" value="UniProtKB-KW"/>
</dbReference>
<gene>
    <name evidence="2" type="ORF">IXB50_21505</name>
</gene>
<dbReference type="PANTHER" id="PTHR16222">
    <property type="entry name" value="ADP-RIBOSYLGLYCOHYDROLASE"/>
    <property type="match status" value="1"/>
</dbReference>
<name>A0A947GSL6_9CYAN</name>
<dbReference type="PANTHER" id="PTHR16222:SF12">
    <property type="entry name" value="ADP-RIBOSYLGLYCOHYDROLASE-RELATED"/>
    <property type="match status" value="1"/>
</dbReference>
<comment type="cofactor">
    <cofactor evidence="1">
        <name>Mg(2+)</name>
        <dbReference type="ChEBI" id="CHEBI:18420"/>
    </cofactor>
    <text evidence="1">Binds 2 magnesium ions per subunit.</text>
</comment>
<feature type="binding site" evidence="1">
    <location>
        <position position="47"/>
    </location>
    <ligand>
        <name>Mg(2+)</name>
        <dbReference type="ChEBI" id="CHEBI:18420"/>
        <label>1</label>
    </ligand>
</feature>
<reference evidence="2" key="2">
    <citation type="journal article" date="2021" name="Mar. Drugs">
        <title>Genome Reduction and Secondary Metabolism of the Marine Sponge-Associated Cyanobacterium Leptothoe.</title>
        <authorList>
            <person name="Konstantinou D."/>
            <person name="Popin R.V."/>
            <person name="Fewer D.P."/>
            <person name="Sivonen K."/>
            <person name="Gkelis S."/>
        </authorList>
    </citation>
    <scope>NUCLEOTIDE SEQUENCE</scope>
    <source>
        <strain evidence="2">TAU-MAC 1115</strain>
    </source>
</reference>
<dbReference type="SUPFAM" id="SSF101478">
    <property type="entry name" value="ADP-ribosylglycohydrolase"/>
    <property type="match status" value="1"/>
</dbReference>